<organism evidence="1 2">
    <name type="scientific">Mycena pura</name>
    <dbReference type="NCBI Taxonomy" id="153505"/>
    <lineage>
        <taxon>Eukaryota</taxon>
        <taxon>Fungi</taxon>
        <taxon>Dikarya</taxon>
        <taxon>Basidiomycota</taxon>
        <taxon>Agaricomycotina</taxon>
        <taxon>Agaricomycetes</taxon>
        <taxon>Agaricomycetidae</taxon>
        <taxon>Agaricales</taxon>
        <taxon>Marasmiineae</taxon>
        <taxon>Mycenaceae</taxon>
        <taxon>Mycena</taxon>
    </lineage>
</organism>
<dbReference type="Proteomes" id="UP001219525">
    <property type="component" value="Unassembled WGS sequence"/>
</dbReference>
<name>A0AAD6YKX6_9AGAR</name>
<accession>A0AAD6YKX6</accession>
<dbReference type="AlphaFoldDB" id="A0AAD6YKX6"/>
<sequence>MSGWKSQGAKQQDLLDKHHRGFIGLSSKWRLRDFTKVTGAHSTSKTNLWRVSEEDSDWFLRADGKRTAMESDNSHSVKAGGRAWLEERGITKFTYILVCGPKMGDPILDSAP</sequence>
<dbReference type="EMBL" id="JARJCW010000007">
    <property type="protein sequence ID" value="KAJ7222365.1"/>
    <property type="molecule type" value="Genomic_DNA"/>
</dbReference>
<protein>
    <submittedName>
        <fullName evidence="1">Uncharacterized protein</fullName>
    </submittedName>
</protein>
<keyword evidence="2" id="KW-1185">Reference proteome</keyword>
<evidence type="ECO:0000313" key="1">
    <source>
        <dbReference type="EMBL" id="KAJ7222365.1"/>
    </source>
</evidence>
<reference evidence="1" key="1">
    <citation type="submission" date="2023-03" db="EMBL/GenBank/DDBJ databases">
        <title>Massive genome expansion in bonnet fungi (Mycena s.s.) driven by repeated elements and novel gene families across ecological guilds.</title>
        <authorList>
            <consortium name="Lawrence Berkeley National Laboratory"/>
            <person name="Harder C.B."/>
            <person name="Miyauchi S."/>
            <person name="Viragh M."/>
            <person name="Kuo A."/>
            <person name="Thoen E."/>
            <person name="Andreopoulos B."/>
            <person name="Lu D."/>
            <person name="Skrede I."/>
            <person name="Drula E."/>
            <person name="Henrissat B."/>
            <person name="Morin E."/>
            <person name="Kohler A."/>
            <person name="Barry K."/>
            <person name="LaButti K."/>
            <person name="Morin E."/>
            <person name="Salamov A."/>
            <person name="Lipzen A."/>
            <person name="Mereny Z."/>
            <person name="Hegedus B."/>
            <person name="Baldrian P."/>
            <person name="Stursova M."/>
            <person name="Weitz H."/>
            <person name="Taylor A."/>
            <person name="Grigoriev I.V."/>
            <person name="Nagy L.G."/>
            <person name="Martin F."/>
            <person name="Kauserud H."/>
        </authorList>
    </citation>
    <scope>NUCLEOTIDE SEQUENCE</scope>
    <source>
        <strain evidence="1">9144</strain>
    </source>
</reference>
<evidence type="ECO:0000313" key="2">
    <source>
        <dbReference type="Proteomes" id="UP001219525"/>
    </source>
</evidence>
<comment type="caution">
    <text evidence="1">The sequence shown here is derived from an EMBL/GenBank/DDBJ whole genome shotgun (WGS) entry which is preliminary data.</text>
</comment>
<gene>
    <name evidence="1" type="ORF">GGX14DRAFT_388179</name>
</gene>
<proteinExistence type="predicted"/>